<gene>
    <name evidence="3" type="ORF">B0I27_10465</name>
</gene>
<accession>A0A2T0U5D9</accession>
<dbReference type="PANTHER" id="PTHR21666:SF268">
    <property type="entry name" value="PEPTIDASE M23 DOMAIN-CONTAINING PROTEIN"/>
    <property type="match status" value="1"/>
</dbReference>
<feature type="domain" description="SH3b" evidence="2">
    <location>
        <begin position="319"/>
        <end position="364"/>
    </location>
</feature>
<dbReference type="AlphaFoldDB" id="A0A2T0U5D9"/>
<protein>
    <submittedName>
        <fullName evidence="3">Murein DD-endopeptidase MepM/ murein hydrolase activator NlpD</fullName>
    </submittedName>
</protein>
<dbReference type="EMBL" id="PVTH01000004">
    <property type="protein sequence ID" value="PRY53058.1"/>
    <property type="molecule type" value="Genomic_DNA"/>
</dbReference>
<dbReference type="Gene3D" id="2.30.30.40">
    <property type="entry name" value="SH3 Domains"/>
    <property type="match status" value="1"/>
</dbReference>
<sequence>MLWLLVLSSCSQNGPAGLFKKVSPHEQYAANLRDAGLLQTALGRDWLAAAEKSLQSPLTVSIPYKETGYFPASQAMATAFRFQAARGSKISIDFSKKPSKDFTVYIDLWEDQEGHDKRLLAYADTNGTPFHHEVDDDTFYILRLQPELLSAGEYTLTITSGPSLAFPVAGGKMQSFWGAARDAGARQHEGIDIFAPKGTPTLAVADGLVRRVGTNNLGGKVVFLRPEKKDVSIYYAHLDTQLVAVGQTVKTGDTLGLVGNTGNARGGNPHLHFGIYGNGGALDPFHFINPAVKKPAEVSSQLGALGKAYRTSSAGKLLVSPSRSAASVATLDANTFVRILSASSSWYKVALPDGLTGYIGSGNVRALNKSLNNYRVTAESRLLDDPDDSRGSKKKLLPGDNLQILARFQGYMYVRSGELDGWVNTTKAAGL</sequence>
<dbReference type="CDD" id="cd12797">
    <property type="entry name" value="M23_peptidase"/>
    <property type="match status" value="1"/>
</dbReference>
<dbReference type="InterPro" id="IPR011055">
    <property type="entry name" value="Dup_hybrid_motif"/>
</dbReference>
<proteinExistence type="predicted"/>
<evidence type="ECO:0000259" key="1">
    <source>
        <dbReference type="Pfam" id="PF01551"/>
    </source>
</evidence>
<dbReference type="Gene3D" id="2.70.70.10">
    <property type="entry name" value="Glucose Permease (Domain IIA)"/>
    <property type="match status" value="1"/>
</dbReference>
<dbReference type="Proteomes" id="UP000238034">
    <property type="component" value="Unassembled WGS sequence"/>
</dbReference>
<dbReference type="InterPro" id="IPR003646">
    <property type="entry name" value="SH3-like_bac-type"/>
</dbReference>
<organism evidence="3 4">
    <name type="scientific">Arcticibacter pallidicorallinus</name>
    <dbReference type="NCBI Taxonomy" id="1259464"/>
    <lineage>
        <taxon>Bacteria</taxon>
        <taxon>Pseudomonadati</taxon>
        <taxon>Bacteroidota</taxon>
        <taxon>Sphingobacteriia</taxon>
        <taxon>Sphingobacteriales</taxon>
        <taxon>Sphingobacteriaceae</taxon>
        <taxon>Arcticibacter</taxon>
    </lineage>
</organism>
<reference evidence="3 4" key="1">
    <citation type="submission" date="2018-03" db="EMBL/GenBank/DDBJ databases">
        <title>Genomic Encyclopedia of Type Strains, Phase III (KMG-III): the genomes of soil and plant-associated and newly described type strains.</title>
        <authorList>
            <person name="Whitman W."/>
        </authorList>
    </citation>
    <scope>NUCLEOTIDE SEQUENCE [LARGE SCALE GENOMIC DNA]</scope>
    <source>
        <strain evidence="3 4">CGMCC 1.9313</strain>
    </source>
</reference>
<dbReference type="SUPFAM" id="SSF51261">
    <property type="entry name" value="Duplicated hybrid motif"/>
    <property type="match status" value="1"/>
</dbReference>
<dbReference type="PANTHER" id="PTHR21666">
    <property type="entry name" value="PEPTIDASE-RELATED"/>
    <property type="match status" value="1"/>
</dbReference>
<keyword evidence="4" id="KW-1185">Reference proteome</keyword>
<evidence type="ECO:0000313" key="3">
    <source>
        <dbReference type="EMBL" id="PRY53058.1"/>
    </source>
</evidence>
<feature type="domain" description="M23ase beta-sheet core" evidence="1">
    <location>
        <begin position="187"/>
        <end position="284"/>
    </location>
</feature>
<dbReference type="GO" id="GO:0004222">
    <property type="term" value="F:metalloendopeptidase activity"/>
    <property type="evidence" value="ECO:0007669"/>
    <property type="project" value="TreeGrafter"/>
</dbReference>
<dbReference type="Pfam" id="PF08239">
    <property type="entry name" value="SH3_3"/>
    <property type="match status" value="1"/>
</dbReference>
<dbReference type="InterPro" id="IPR016047">
    <property type="entry name" value="M23ase_b-sheet_dom"/>
</dbReference>
<dbReference type="InterPro" id="IPR050570">
    <property type="entry name" value="Cell_wall_metabolism_enzyme"/>
</dbReference>
<evidence type="ECO:0000259" key="2">
    <source>
        <dbReference type="Pfam" id="PF08239"/>
    </source>
</evidence>
<comment type="caution">
    <text evidence="3">The sequence shown here is derived from an EMBL/GenBank/DDBJ whole genome shotgun (WGS) entry which is preliminary data.</text>
</comment>
<dbReference type="Pfam" id="PF01551">
    <property type="entry name" value="Peptidase_M23"/>
    <property type="match status" value="1"/>
</dbReference>
<evidence type="ECO:0000313" key="4">
    <source>
        <dbReference type="Proteomes" id="UP000238034"/>
    </source>
</evidence>
<keyword evidence="3" id="KW-0378">Hydrolase</keyword>
<name>A0A2T0U5D9_9SPHI</name>